<dbReference type="InterPro" id="IPR003593">
    <property type="entry name" value="AAA+_ATPase"/>
</dbReference>
<feature type="region of interest" description="Disordered" evidence="10">
    <location>
        <begin position="1262"/>
        <end position="1281"/>
    </location>
</feature>
<keyword evidence="6" id="KW-0547">Nucleotide-binding</keyword>
<evidence type="ECO:0000256" key="3">
    <source>
        <dbReference type="ARBA" id="ARBA00022448"/>
    </source>
</evidence>
<evidence type="ECO:0000256" key="4">
    <source>
        <dbReference type="ARBA" id="ARBA00022692"/>
    </source>
</evidence>
<comment type="subcellular location">
    <subcellularLocation>
        <location evidence="1">Membrane</location>
        <topology evidence="1">Multi-pass membrane protein</topology>
    </subcellularLocation>
</comment>
<keyword evidence="5" id="KW-0677">Repeat</keyword>
<dbReference type="GO" id="GO:0140359">
    <property type="term" value="F:ABC-type transporter activity"/>
    <property type="evidence" value="ECO:0007669"/>
    <property type="project" value="InterPro"/>
</dbReference>
<feature type="region of interest" description="Disordered" evidence="10">
    <location>
        <begin position="1570"/>
        <end position="1597"/>
    </location>
</feature>
<dbReference type="Pfam" id="PF00005">
    <property type="entry name" value="ABC_tran"/>
    <property type="match status" value="2"/>
</dbReference>
<feature type="transmembrane region" description="Helical" evidence="11">
    <location>
        <begin position="1151"/>
        <end position="1174"/>
    </location>
</feature>
<keyword evidence="9 11" id="KW-0472">Membrane</keyword>
<feature type="transmembrane region" description="Helical" evidence="11">
    <location>
        <begin position="412"/>
        <end position="433"/>
    </location>
</feature>
<accession>A0AAN7BDJ4</accession>
<evidence type="ECO:0000256" key="5">
    <source>
        <dbReference type="ARBA" id="ARBA00022737"/>
    </source>
</evidence>
<feature type="transmembrane region" description="Helical" evidence="11">
    <location>
        <begin position="371"/>
        <end position="392"/>
    </location>
</feature>
<comment type="caution">
    <text evidence="13">The sequence shown here is derived from an EMBL/GenBank/DDBJ whole genome shotgun (WGS) entry which is preliminary data.</text>
</comment>
<feature type="transmembrane region" description="Helical" evidence="11">
    <location>
        <begin position="318"/>
        <end position="339"/>
    </location>
</feature>
<keyword evidence="14" id="KW-1185">Reference proteome</keyword>
<reference evidence="13" key="2">
    <citation type="submission" date="2023-05" db="EMBL/GenBank/DDBJ databases">
        <authorList>
            <consortium name="Lawrence Berkeley National Laboratory"/>
            <person name="Steindorff A."/>
            <person name="Hensen N."/>
            <person name="Bonometti L."/>
            <person name="Westerberg I."/>
            <person name="Brannstrom I.O."/>
            <person name="Guillou S."/>
            <person name="Cros-Aarteil S."/>
            <person name="Calhoun S."/>
            <person name="Haridas S."/>
            <person name="Kuo A."/>
            <person name="Mondo S."/>
            <person name="Pangilinan J."/>
            <person name="Riley R."/>
            <person name="Labutti K."/>
            <person name="Andreopoulos B."/>
            <person name="Lipzen A."/>
            <person name="Chen C."/>
            <person name="Yanf M."/>
            <person name="Daum C."/>
            <person name="Ng V."/>
            <person name="Clum A."/>
            <person name="Ohm R."/>
            <person name="Martin F."/>
            <person name="Silar P."/>
            <person name="Natvig D."/>
            <person name="Lalanne C."/>
            <person name="Gautier V."/>
            <person name="Ament-Velasquez S.L."/>
            <person name="Kruys A."/>
            <person name="Hutchinson M.I."/>
            <person name="Powell A.J."/>
            <person name="Barry K."/>
            <person name="Miller A.N."/>
            <person name="Grigoriev I.V."/>
            <person name="Debuchy R."/>
            <person name="Gladieux P."/>
            <person name="Thoren M.H."/>
            <person name="Johannesson H."/>
        </authorList>
    </citation>
    <scope>NUCLEOTIDE SEQUENCE</scope>
    <source>
        <strain evidence="13">PSN293</strain>
    </source>
</reference>
<evidence type="ECO:0000256" key="2">
    <source>
        <dbReference type="ARBA" id="ARBA00008869"/>
    </source>
</evidence>
<feature type="transmembrane region" description="Helical" evidence="11">
    <location>
        <begin position="828"/>
        <end position="849"/>
    </location>
</feature>
<evidence type="ECO:0000256" key="1">
    <source>
        <dbReference type="ARBA" id="ARBA00004141"/>
    </source>
</evidence>
<evidence type="ECO:0000313" key="13">
    <source>
        <dbReference type="EMBL" id="KAK4220013.1"/>
    </source>
</evidence>
<dbReference type="PROSITE" id="PS00211">
    <property type="entry name" value="ABC_TRANSPORTER_1"/>
    <property type="match status" value="2"/>
</dbReference>
<dbReference type="SMART" id="SM00382">
    <property type="entry name" value="AAA"/>
    <property type="match status" value="2"/>
</dbReference>
<dbReference type="FunFam" id="3.40.50.300:FF:001345">
    <property type="entry name" value="Related to ABC transporter"/>
    <property type="match status" value="1"/>
</dbReference>
<dbReference type="Gene3D" id="3.40.50.300">
    <property type="entry name" value="P-loop containing nucleotide triphosphate hydrolases"/>
    <property type="match status" value="2"/>
</dbReference>
<feature type="transmembrane region" description="Helical" evidence="11">
    <location>
        <begin position="27"/>
        <end position="48"/>
    </location>
</feature>
<name>A0AAN7BDJ4_9PEZI</name>
<evidence type="ECO:0000256" key="6">
    <source>
        <dbReference type="ARBA" id="ARBA00022741"/>
    </source>
</evidence>
<evidence type="ECO:0000256" key="10">
    <source>
        <dbReference type="SAM" id="MobiDB-lite"/>
    </source>
</evidence>
<dbReference type="GO" id="GO:0016887">
    <property type="term" value="F:ATP hydrolysis activity"/>
    <property type="evidence" value="ECO:0007669"/>
    <property type="project" value="InterPro"/>
</dbReference>
<keyword evidence="7" id="KW-0067">ATP-binding</keyword>
<feature type="domain" description="ABC transporter" evidence="12">
    <location>
        <begin position="1288"/>
        <end position="1515"/>
    </location>
</feature>
<dbReference type="FunFam" id="3.40.50.300:FF:001344">
    <property type="entry name" value="Related to ABC transporter"/>
    <property type="match status" value="1"/>
</dbReference>
<keyword evidence="8 11" id="KW-1133">Transmembrane helix</keyword>
<dbReference type="InterPro" id="IPR013525">
    <property type="entry name" value="ABC2_TM"/>
</dbReference>
<dbReference type="Proteomes" id="UP001301769">
    <property type="component" value="Unassembled WGS sequence"/>
</dbReference>
<feature type="transmembrane region" description="Helical" evidence="11">
    <location>
        <begin position="1012"/>
        <end position="1033"/>
    </location>
</feature>
<dbReference type="PROSITE" id="PS50893">
    <property type="entry name" value="ABC_TRANSPORTER_2"/>
    <property type="match status" value="2"/>
</dbReference>
<feature type="domain" description="ABC transporter" evidence="12">
    <location>
        <begin position="466"/>
        <end position="701"/>
    </location>
</feature>
<feature type="transmembrane region" description="Helical" evidence="11">
    <location>
        <begin position="1195"/>
        <end position="1219"/>
    </location>
</feature>
<dbReference type="CDD" id="cd03263">
    <property type="entry name" value="ABC_subfamily_A"/>
    <property type="match status" value="2"/>
</dbReference>
<dbReference type="InterPro" id="IPR017871">
    <property type="entry name" value="ABC_transporter-like_CS"/>
</dbReference>
<dbReference type="PANTHER" id="PTHR19229:SF36">
    <property type="entry name" value="ATP-BINDING CASSETTE SUB-FAMILY A MEMBER 2"/>
    <property type="match status" value="1"/>
</dbReference>
<evidence type="ECO:0000256" key="7">
    <source>
        <dbReference type="ARBA" id="ARBA00022840"/>
    </source>
</evidence>
<dbReference type="EMBL" id="MU858046">
    <property type="protein sequence ID" value="KAK4220013.1"/>
    <property type="molecule type" value="Genomic_DNA"/>
</dbReference>
<comment type="similarity">
    <text evidence="2">Belongs to the ABC transporter superfamily. ABCA family.</text>
</comment>
<dbReference type="Pfam" id="PF12698">
    <property type="entry name" value="ABC2_membrane_3"/>
    <property type="match status" value="1"/>
</dbReference>
<proteinExistence type="inferred from homology"/>
<reference evidence="13" key="1">
    <citation type="journal article" date="2023" name="Mol. Phylogenet. Evol.">
        <title>Genome-scale phylogeny and comparative genomics of the fungal order Sordariales.</title>
        <authorList>
            <person name="Hensen N."/>
            <person name="Bonometti L."/>
            <person name="Westerberg I."/>
            <person name="Brannstrom I.O."/>
            <person name="Guillou S."/>
            <person name="Cros-Aarteil S."/>
            <person name="Calhoun S."/>
            <person name="Haridas S."/>
            <person name="Kuo A."/>
            <person name="Mondo S."/>
            <person name="Pangilinan J."/>
            <person name="Riley R."/>
            <person name="LaButti K."/>
            <person name="Andreopoulos B."/>
            <person name="Lipzen A."/>
            <person name="Chen C."/>
            <person name="Yan M."/>
            <person name="Daum C."/>
            <person name="Ng V."/>
            <person name="Clum A."/>
            <person name="Steindorff A."/>
            <person name="Ohm R.A."/>
            <person name="Martin F."/>
            <person name="Silar P."/>
            <person name="Natvig D.O."/>
            <person name="Lalanne C."/>
            <person name="Gautier V."/>
            <person name="Ament-Velasquez S.L."/>
            <person name="Kruys A."/>
            <person name="Hutchinson M.I."/>
            <person name="Powell A.J."/>
            <person name="Barry K."/>
            <person name="Miller A.N."/>
            <person name="Grigoriev I.V."/>
            <person name="Debuchy R."/>
            <person name="Gladieux P."/>
            <person name="Hiltunen Thoren M."/>
            <person name="Johannesson H."/>
        </authorList>
    </citation>
    <scope>NUCLEOTIDE SEQUENCE</scope>
    <source>
        <strain evidence="13">PSN293</strain>
    </source>
</reference>
<gene>
    <name evidence="13" type="ORF">QBC37DRAFT_76201</name>
</gene>
<keyword evidence="4 11" id="KW-0812">Transmembrane</keyword>
<feature type="transmembrane region" description="Helical" evidence="11">
    <location>
        <begin position="1054"/>
        <end position="1076"/>
    </location>
</feature>
<evidence type="ECO:0000256" key="8">
    <source>
        <dbReference type="ARBA" id="ARBA00022989"/>
    </source>
</evidence>
<feature type="transmembrane region" description="Helical" evidence="11">
    <location>
        <begin position="230"/>
        <end position="250"/>
    </location>
</feature>
<dbReference type="GO" id="GO:0016020">
    <property type="term" value="C:membrane"/>
    <property type="evidence" value="ECO:0007669"/>
    <property type="project" value="UniProtKB-SubCell"/>
</dbReference>
<feature type="transmembrane region" description="Helical" evidence="11">
    <location>
        <begin position="284"/>
        <end position="306"/>
    </location>
</feature>
<feature type="transmembrane region" description="Helical" evidence="11">
    <location>
        <begin position="345"/>
        <end position="364"/>
    </location>
</feature>
<dbReference type="GO" id="GO:0005319">
    <property type="term" value="F:lipid transporter activity"/>
    <property type="evidence" value="ECO:0007669"/>
    <property type="project" value="TreeGrafter"/>
</dbReference>
<dbReference type="PANTHER" id="PTHR19229">
    <property type="entry name" value="ATP-BINDING CASSETTE TRANSPORTER SUBFAMILY A ABCA"/>
    <property type="match status" value="1"/>
</dbReference>
<feature type="transmembrane region" description="Helical" evidence="11">
    <location>
        <begin position="1117"/>
        <end position="1139"/>
    </location>
</feature>
<evidence type="ECO:0000256" key="9">
    <source>
        <dbReference type="ARBA" id="ARBA00023136"/>
    </source>
</evidence>
<feature type="transmembrane region" description="Helical" evidence="11">
    <location>
        <begin position="1082"/>
        <end position="1105"/>
    </location>
</feature>
<dbReference type="InterPro" id="IPR003439">
    <property type="entry name" value="ABC_transporter-like_ATP-bd"/>
</dbReference>
<evidence type="ECO:0000259" key="12">
    <source>
        <dbReference type="PROSITE" id="PS50893"/>
    </source>
</evidence>
<dbReference type="SUPFAM" id="SSF52540">
    <property type="entry name" value="P-loop containing nucleoside triphosphate hydrolases"/>
    <property type="match status" value="2"/>
</dbReference>
<sequence length="1662" mass="179892">MAILRQTWTLVTKNLLITLGRHGLATVIRAFVLPILITALLSFAKFLFVPPALYGISPVHPLRSLADGLAASSGTGRDTVVFVNPNGYKGGAIERVIGDLVVVVNGVDGKTARVIEDERELGRICKATLRGVTTCYGAVVFQGSPEEGDGGYWNYTLRTDSALGLGRVNVEKDTNDGQVYILPLQHAVDEAISREGDGMAELPSEVDQYPYTYYTQEERLELIRTMYQGAIMNFMGVVFIAGMIEVVYHLSGFIATERETGMSTLIEAMMLTKRRWYGQAARLLSYHLSFSILYLPGWVIGSIILWRGVFAYSSGAVVIVYHILAGLALTSMSIFGGAFFKKSQLSGATVTIALILLAILAQVISYPSTTAVAILSLLFAPCNYTFFIGYLARWEREATPTDLTKSAPTSPWQIPGIVLWIFLIIQIIVYPVLGAMLERYLHGTSTATRTIVRGEDRATLGPDASVRLEGFSKTYAPGFLRRMFGFIKKAREPVYAVNNLTLTAYRGQILALLGANGSGKSTTLDSIAGISKLTSGDITIDGNGGLGIAPQKNVLWDELTVEEHIKIFNKLKSPLNHASREETRDLIIAVDLEKKVKAKSGTLSGGQKRKLQLGMMLTGGSAVCCVDEVSSGLDPLSRRKIWDILLAERGRRTIIMTTHFLDEADLLADHIAILSKGTLRAEGSSVELKDRLGAGYRIHLNNVKGVKSTPDISGVSKKSTPEEVIYIAASSALAATVIKELQANGISDYRFSGPTIEDVFLQLAEEVKAEDGLASTTSAVSSSDNITPMDGEKTKDGGLELMSGKRVGFAQQTWYLFLKRCTIFKHNWFPTIAALLIPVIGCGLVTLFVKGQEPLGCSPEDQGSRETAVDIFDDFKISLVGGPADKFSGSNLIELFAPILTSMMGSGGSGSAPGLSRRATRNPFQNLTLVDTLDEFNDYISTNRRNVTPAGIWLGDDSSRPTLAFKSGGAEMINAWFGQWIMNILLTNSTIASSFTPFDRPLAPDAGQSLQFITYVCLALCAYPAFFGLYPNLERRRFVRGLQYSNGVSPLPLWLAYTGFDFLVVLISSAIAVALFAGLAHLWYHVAYLFPILVLYGLASTLLAYNVSLICKSQLSTYAITAAGQVVMFLVYLIAYLSTITYSPVNKIDQYLLVVHFVVSAFAPIGSAVRALFLALNLFSTACDDQVLSNNPGGILGYGGPILYLILQSLILFGILVWVDGGNVGANFKRLFSRGGGKKGGSGVEDPAVSDEEVANELARVKSSASGATAGGRKKGGEVREATTTDGLRVVNLTKSFGKNTAVDNVTFGIQRGEVFALLGPNGAGKSTIISVIRGDLQPSVRGGDVFVEDVSVTRQLAAARSHMGVCPQFDAVDQMTVREHLRFYARVRGIPDIDHNVTAIINAVGLQAFRDRQALALSGGNKRKLSLGIALMGNPTVLLLDEPSSGLDAAAKRIMWRTLAATVAGRSILLTTHSMEEADALAKRAGILAKRMLALGSTEQLRSRFGDQLHVHLVCRGAPRTKDEDVERIRSWISDLFAGDGAEIEDKTYHGQMRFSVSTKAVMGLGGSVGEPKRVHDDEISAPPGYPGTSKEGDWPSSQSAIGKLVVLLEENKDALGIEHYSVTPTTLDQVFLTVVGKHNVKEEGYEEPKAKKKWYSFGKK</sequence>
<keyword evidence="3" id="KW-0813">Transport</keyword>
<dbReference type="InterPro" id="IPR026082">
    <property type="entry name" value="ABCA"/>
</dbReference>
<protein>
    <recommendedName>
        <fullName evidence="12">ABC transporter domain-containing protein</fullName>
    </recommendedName>
</protein>
<evidence type="ECO:0000313" key="14">
    <source>
        <dbReference type="Proteomes" id="UP001301769"/>
    </source>
</evidence>
<dbReference type="InterPro" id="IPR027417">
    <property type="entry name" value="P-loop_NTPase"/>
</dbReference>
<evidence type="ECO:0000256" key="11">
    <source>
        <dbReference type="SAM" id="Phobius"/>
    </source>
</evidence>
<organism evidence="13 14">
    <name type="scientific">Rhypophila decipiens</name>
    <dbReference type="NCBI Taxonomy" id="261697"/>
    <lineage>
        <taxon>Eukaryota</taxon>
        <taxon>Fungi</taxon>
        <taxon>Dikarya</taxon>
        <taxon>Ascomycota</taxon>
        <taxon>Pezizomycotina</taxon>
        <taxon>Sordariomycetes</taxon>
        <taxon>Sordariomycetidae</taxon>
        <taxon>Sordariales</taxon>
        <taxon>Naviculisporaceae</taxon>
        <taxon>Rhypophila</taxon>
    </lineage>
</organism>
<dbReference type="GO" id="GO:0005524">
    <property type="term" value="F:ATP binding"/>
    <property type="evidence" value="ECO:0007669"/>
    <property type="project" value="UniProtKB-KW"/>
</dbReference>